<keyword evidence="2" id="KW-1185">Reference proteome</keyword>
<gene>
    <name evidence="1" type="ORF">LSH36_623g03003</name>
</gene>
<dbReference type="Proteomes" id="UP001208570">
    <property type="component" value="Unassembled WGS sequence"/>
</dbReference>
<name>A0AAD9J4Y3_9ANNE</name>
<proteinExistence type="predicted"/>
<comment type="caution">
    <text evidence="1">The sequence shown here is derived from an EMBL/GenBank/DDBJ whole genome shotgun (WGS) entry which is preliminary data.</text>
</comment>
<evidence type="ECO:0000313" key="1">
    <source>
        <dbReference type="EMBL" id="KAK2146237.1"/>
    </source>
</evidence>
<sequence>MYGCSSHWLQLLGRDSTPSAITKHITVVQKYFRNHHKSEAWLSDKGGKKPVLAGDTRWNSEIDMVEGFLANRCHDQQII</sequence>
<organism evidence="1 2">
    <name type="scientific">Paralvinella palmiformis</name>
    <dbReference type="NCBI Taxonomy" id="53620"/>
    <lineage>
        <taxon>Eukaryota</taxon>
        <taxon>Metazoa</taxon>
        <taxon>Spiralia</taxon>
        <taxon>Lophotrochozoa</taxon>
        <taxon>Annelida</taxon>
        <taxon>Polychaeta</taxon>
        <taxon>Sedentaria</taxon>
        <taxon>Canalipalpata</taxon>
        <taxon>Terebellida</taxon>
        <taxon>Terebelliformia</taxon>
        <taxon>Alvinellidae</taxon>
        <taxon>Paralvinella</taxon>
    </lineage>
</organism>
<evidence type="ECO:0000313" key="2">
    <source>
        <dbReference type="Proteomes" id="UP001208570"/>
    </source>
</evidence>
<protein>
    <submittedName>
        <fullName evidence="1">Uncharacterized protein</fullName>
    </submittedName>
</protein>
<dbReference type="AlphaFoldDB" id="A0AAD9J4Y3"/>
<reference evidence="1" key="1">
    <citation type="journal article" date="2023" name="Mol. Biol. Evol.">
        <title>Third-Generation Sequencing Reveals the Adaptive Role of the Epigenome in Three Deep-Sea Polychaetes.</title>
        <authorList>
            <person name="Perez M."/>
            <person name="Aroh O."/>
            <person name="Sun Y."/>
            <person name="Lan Y."/>
            <person name="Juniper S.K."/>
            <person name="Young C.R."/>
            <person name="Angers B."/>
            <person name="Qian P.Y."/>
        </authorList>
    </citation>
    <scope>NUCLEOTIDE SEQUENCE</scope>
    <source>
        <strain evidence="1">P08H-3</strain>
    </source>
</reference>
<accession>A0AAD9J4Y3</accession>
<dbReference type="EMBL" id="JAODUP010000623">
    <property type="protein sequence ID" value="KAK2146237.1"/>
    <property type="molecule type" value="Genomic_DNA"/>
</dbReference>